<dbReference type="CDD" id="cd00090">
    <property type="entry name" value="HTH_ARSR"/>
    <property type="match status" value="1"/>
</dbReference>
<sequence>MIDDIDTQILKALEKDARLSFAEIGRLINLSASAARERILKMEDVGLIKKYTIEIDHSQLGYDLEVFILVKVFHGKLRSFLDAIPTIPEIKKAHRITGNQNVHVKAMLKNQLHLQQLIDQLMPFGDTHTLLVLSDVLEKK</sequence>
<dbReference type="InterPro" id="IPR036390">
    <property type="entry name" value="WH_DNA-bd_sf"/>
</dbReference>
<dbReference type="SMART" id="SM00344">
    <property type="entry name" value="HTH_ASNC"/>
    <property type="match status" value="1"/>
</dbReference>
<dbReference type="Gene3D" id="3.30.70.920">
    <property type="match status" value="1"/>
</dbReference>
<proteinExistence type="predicted"/>
<organism evidence="5 6">
    <name type="scientific">Tenacibaculum jejuense</name>
    <dbReference type="NCBI Taxonomy" id="584609"/>
    <lineage>
        <taxon>Bacteria</taxon>
        <taxon>Pseudomonadati</taxon>
        <taxon>Bacteroidota</taxon>
        <taxon>Flavobacteriia</taxon>
        <taxon>Flavobacteriales</taxon>
        <taxon>Flavobacteriaceae</taxon>
        <taxon>Tenacibaculum</taxon>
    </lineage>
</organism>
<accession>A0A238U497</accession>
<dbReference type="EMBL" id="LT899436">
    <property type="protein sequence ID" value="SNR13865.1"/>
    <property type="molecule type" value="Genomic_DNA"/>
</dbReference>
<evidence type="ECO:0000256" key="3">
    <source>
        <dbReference type="ARBA" id="ARBA00023163"/>
    </source>
</evidence>
<dbReference type="RefSeq" id="WP_095074969.1">
    <property type="nucleotide sequence ID" value="NZ_LT899436.1"/>
</dbReference>
<evidence type="ECO:0000313" key="5">
    <source>
        <dbReference type="EMBL" id="SNR13865.1"/>
    </source>
</evidence>
<gene>
    <name evidence="5" type="ORF">TJEJU_0055</name>
</gene>
<dbReference type="OrthoDB" id="9800326at2"/>
<keyword evidence="6" id="KW-1185">Reference proteome</keyword>
<dbReference type="InterPro" id="IPR011008">
    <property type="entry name" value="Dimeric_a/b-barrel"/>
</dbReference>
<dbReference type="PROSITE" id="PS00519">
    <property type="entry name" value="HTH_ASNC_1"/>
    <property type="match status" value="1"/>
</dbReference>
<evidence type="ECO:0000259" key="4">
    <source>
        <dbReference type="PROSITE" id="PS50956"/>
    </source>
</evidence>
<dbReference type="GO" id="GO:0043200">
    <property type="term" value="P:response to amino acid"/>
    <property type="evidence" value="ECO:0007669"/>
    <property type="project" value="TreeGrafter"/>
</dbReference>
<dbReference type="Pfam" id="PF13404">
    <property type="entry name" value="HTH_AsnC-type"/>
    <property type="match status" value="1"/>
</dbReference>
<keyword evidence="3" id="KW-0804">Transcription</keyword>
<dbReference type="PRINTS" id="PR00033">
    <property type="entry name" value="HTHASNC"/>
</dbReference>
<keyword evidence="1" id="KW-0805">Transcription regulation</keyword>
<dbReference type="InterPro" id="IPR011991">
    <property type="entry name" value="ArsR-like_HTH"/>
</dbReference>
<dbReference type="InterPro" id="IPR036388">
    <property type="entry name" value="WH-like_DNA-bd_sf"/>
</dbReference>
<dbReference type="GO" id="GO:0006355">
    <property type="term" value="P:regulation of DNA-templated transcription"/>
    <property type="evidence" value="ECO:0007669"/>
    <property type="project" value="UniProtKB-ARBA"/>
</dbReference>
<dbReference type="Proteomes" id="UP000215214">
    <property type="component" value="Chromosome TJEJU"/>
</dbReference>
<dbReference type="AlphaFoldDB" id="A0A238U497"/>
<evidence type="ECO:0000256" key="2">
    <source>
        <dbReference type="ARBA" id="ARBA00023125"/>
    </source>
</evidence>
<dbReference type="PROSITE" id="PS50956">
    <property type="entry name" value="HTH_ASNC_2"/>
    <property type="match status" value="1"/>
</dbReference>
<dbReference type="InterPro" id="IPR019887">
    <property type="entry name" value="Tscrpt_reg_AsnC/Lrp_C"/>
</dbReference>
<dbReference type="InterPro" id="IPR019888">
    <property type="entry name" value="Tscrpt_reg_AsnC-like"/>
</dbReference>
<name>A0A238U497_9FLAO</name>
<dbReference type="SUPFAM" id="SSF46785">
    <property type="entry name" value="Winged helix' DNA-binding domain"/>
    <property type="match status" value="1"/>
</dbReference>
<protein>
    <submittedName>
        <fullName evidence="5">Transcriptional regulator, AsnC family</fullName>
    </submittedName>
</protein>
<dbReference type="InterPro" id="IPR000485">
    <property type="entry name" value="AsnC-type_HTH_dom"/>
</dbReference>
<dbReference type="Pfam" id="PF01037">
    <property type="entry name" value="AsnC_trans_reg"/>
    <property type="match status" value="1"/>
</dbReference>
<dbReference type="GO" id="GO:0005829">
    <property type="term" value="C:cytosol"/>
    <property type="evidence" value="ECO:0007669"/>
    <property type="project" value="TreeGrafter"/>
</dbReference>
<dbReference type="InterPro" id="IPR019885">
    <property type="entry name" value="Tscrpt_reg_HTH_AsnC-type_CS"/>
</dbReference>
<keyword evidence="2" id="KW-0238">DNA-binding</keyword>
<dbReference type="PANTHER" id="PTHR30154">
    <property type="entry name" value="LEUCINE-RESPONSIVE REGULATORY PROTEIN"/>
    <property type="match status" value="1"/>
</dbReference>
<reference evidence="5 6" key="1">
    <citation type="submission" date="2017-07" db="EMBL/GenBank/DDBJ databases">
        <authorList>
            <person name="Sun Z.S."/>
            <person name="Albrecht U."/>
            <person name="Echele G."/>
            <person name="Lee C.C."/>
        </authorList>
    </citation>
    <scope>NUCLEOTIDE SEQUENCE [LARGE SCALE GENOMIC DNA]</scope>
    <source>
        <strain evidence="6">type strain: KCTC 22618</strain>
    </source>
</reference>
<feature type="domain" description="HTH asnC-type" evidence="4">
    <location>
        <begin position="2"/>
        <end position="63"/>
    </location>
</feature>
<evidence type="ECO:0000256" key="1">
    <source>
        <dbReference type="ARBA" id="ARBA00023015"/>
    </source>
</evidence>
<dbReference type="SUPFAM" id="SSF54909">
    <property type="entry name" value="Dimeric alpha+beta barrel"/>
    <property type="match status" value="1"/>
</dbReference>
<dbReference type="PANTHER" id="PTHR30154:SF34">
    <property type="entry name" value="TRANSCRIPTIONAL REGULATOR AZLB"/>
    <property type="match status" value="1"/>
</dbReference>
<dbReference type="GO" id="GO:0043565">
    <property type="term" value="F:sequence-specific DNA binding"/>
    <property type="evidence" value="ECO:0007669"/>
    <property type="project" value="InterPro"/>
</dbReference>
<evidence type="ECO:0000313" key="6">
    <source>
        <dbReference type="Proteomes" id="UP000215214"/>
    </source>
</evidence>
<dbReference type="Gene3D" id="1.10.10.10">
    <property type="entry name" value="Winged helix-like DNA-binding domain superfamily/Winged helix DNA-binding domain"/>
    <property type="match status" value="1"/>
</dbReference>
<dbReference type="KEGG" id="tje:TJEJU_0055"/>